<dbReference type="AlphaFoldDB" id="A0A834JCQ9"/>
<keyword evidence="3" id="KW-0106">Calcium</keyword>
<dbReference type="InterPro" id="IPR018247">
    <property type="entry name" value="EF_Hand_1_Ca_BS"/>
</dbReference>
<evidence type="ECO:0000259" key="4">
    <source>
        <dbReference type="PROSITE" id="PS50222"/>
    </source>
</evidence>
<dbReference type="PROSITE" id="PS00018">
    <property type="entry name" value="EF_HAND_1"/>
    <property type="match status" value="3"/>
</dbReference>
<dbReference type="Pfam" id="PF13499">
    <property type="entry name" value="EF-hand_7"/>
    <property type="match status" value="1"/>
</dbReference>
<dbReference type="EMBL" id="JACSDZ010000017">
    <property type="protein sequence ID" value="KAF7384762.1"/>
    <property type="molecule type" value="Genomic_DNA"/>
</dbReference>
<feature type="domain" description="EF-hand" evidence="4">
    <location>
        <begin position="186"/>
        <end position="221"/>
    </location>
</feature>
<dbReference type="SUPFAM" id="SSF47473">
    <property type="entry name" value="EF-hand"/>
    <property type="match status" value="1"/>
</dbReference>
<proteinExistence type="predicted"/>
<dbReference type="PANTHER" id="PTHR23055">
    <property type="entry name" value="CALCIUM BINDING PROTEINS"/>
    <property type="match status" value="1"/>
</dbReference>
<gene>
    <name evidence="5" type="ORF">HZH68_014374</name>
</gene>
<dbReference type="Gene3D" id="1.10.238.10">
    <property type="entry name" value="EF-hand"/>
    <property type="match status" value="1"/>
</dbReference>
<dbReference type="Proteomes" id="UP000617340">
    <property type="component" value="Unassembled WGS sequence"/>
</dbReference>
<feature type="domain" description="EF-hand" evidence="4">
    <location>
        <begin position="141"/>
        <end position="176"/>
    </location>
</feature>
<evidence type="ECO:0000256" key="3">
    <source>
        <dbReference type="ARBA" id="ARBA00022837"/>
    </source>
</evidence>
<accession>A0A834JCQ9</accession>
<evidence type="ECO:0000313" key="6">
    <source>
        <dbReference type="Proteomes" id="UP000617340"/>
    </source>
</evidence>
<reference evidence="5" key="1">
    <citation type="journal article" date="2020" name="G3 (Bethesda)">
        <title>High-Quality Assemblies for Three Invasive Social Wasps from the &lt;i&gt;Vespula&lt;/i&gt; Genus.</title>
        <authorList>
            <person name="Harrop T.W.R."/>
            <person name="Guhlin J."/>
            <person name="McLaughlin G.M."/>
            <person name="Permina E."/>
            <person name="Stockwell P."/>
            <person name="Gilligan J."/>
            <person name="Le Lec M.F."/>
            <person name="Gruber M.A.M."/>
            <person name="Quinn O."/>
            <person name="Lovegrove M."/>
            <person name="Duncan E.J."/>
            <person name="Remnant E.J."/>
            <person name="Van Eeckhoven J."/>
            <person name="Graham B."/>
            <person name="Knapp R.A."/>
            <person name="Langford K.W."/>
            <person name="Kronenberg Z."/>
            <person name="Press M.O."/>
            <person name="Eacker S.M."/>
            <person name="Wilson-Rankin E.E."/>
            <person name="Purcell J."/>
            <person name="Lester P.J."/>
            <person name="Dearden P.K."/>
        </authorList>
    </citation>
    <scope>NUCLEOTIDE SEQUENCE</scope>
    <source>
        <strain evidence="5">Linc-1</strain>
    </source>
</reference>
<sequence length="233" mass="27223">MSYNCDVTNQDRSEVPRRPSLSWKMQRSLKKVKKSIQRITENFQDEEKQQTYVLPERLSSLMHGTGFSKEEIQRLYRAFKQYCPRGIVTTNDIKPAYAKLFPLGDSAKYAQMVFNNFDKDKDGIVTFGDLLLGIATIIKGTTDEKLTWIFQFYDLNGDGCISKHEMMIAVSAIYEMVNNDQTVWSMVNRHVDRLFEKMDTDKDGMISIEEFIASCKNDKLIQNQLTEFNNFWW</sequence>
<dbReference type="InterPro" id="IPR028846">
    <property type="entry name" value="Recoverin"/>
</dbReference>
<dbReference type="GO" id="GO:0005509">
    <property type="term" value="F:calcium ion binding"/>
    <property type="evidence" value="ECO:0007669"/>
    <property type="project" value="InterPro"/>
</dbReference>
<name>A0A834JCQ9_VESGE</name>
<dbReference type="SMART" id="SM00054">
    <property type="entry name" value="EFh"/>
    <property type="match status" value="3"/>
</dbReference>
<keyword evidence="2" id="KW-0677">Repeat</keyword>
<evidence type="ECO:0000256" key="2">
    <source>
        <dbReference type="ARBA" id="ARBA00022737"/>
    </source>
</evidence>
<dbReference type="InterPro" id="IPR002048">
    <property type="entry name" value="EF_hand_dom"/>
</dbReference>
<keyword evidence="6" id="KW-1185">Reference proteome</keyword>
<dbReference type="PRINTS" id="PR00450">
    <property type="entry name" value="RECOVERIN"/>
</dbReference>
<dbReference type="InterPro" id="IPR011992">
    <property type="entry name" value="EF-hand-dom_pair"/>
</dbReference>
<evidence type="ECO:0000256" key="1">
    <source>
        <dbReference type="ARBA" id="ARBA00022723"/>
    </source>
</evidence>
<keyword evidence="1" id="KW-0479">Metal-binding</keyword>
<dbReference type="Pfam" id="PF13833">
    <property type="entry name" value="EF-hand_8"/>
    <property type="match status" value="1"/>
</dbReference>
<evidence type="ECO:0000313" key="5">
    <source>
        <dbReference type="EMBL" id="KAF7384762.1"/>
    </source>
</evidence>
<protein>
    <recommendedName>
        <fullName evidence="4">EF-hand domain-containing protein</fullName>
    </recommendedName>
</protein>
<dbReference type="PANTHER" id="PTHR23055:SF167">
    <property type="entry name" value="EF-HAND DOMAIN-CONTAINING PROTEIN"/>
    <property type="match status" value="1"/>
</dbReference>
<dbReference type="CDD" id="cd00051">
    <property type="entry name" value="EFh"/>
    <property type="match status" value="2"/>
</dbReference>
<organism evidence="5 6">
    <name type="scientific">Vespula germanica</name>
    <name type="common">German yellow jacket</name>
    <name type="synonym">Paravespula germanica</name>
    <dbReference type="NCBI Taxonomy" id="30212"/>
    <lineage>
        <taxon>Eukaryota</taxon>
        <taxon>Metazoa</taxon>
        <taxon>Ecdysozoa</taxon>
        <taxon>Arthropoda</taxon>
        <taxon>Hexapoda</taxon>
        <taxon>Insecta</taxon>
        <taxon>Pterygota</taxon>
        <taxon>Neoptera</taxon>
        <taxon>Endopterygota</taxon>
        <taxon>Hymenoptera</taxon>
        <taxon>Apocrita</taxon>
        <taxon>Aculeata</taxon>
        <taxon>Vespoidea</taxon>
        <taxon>Vespidae</taxon>
        <taxon>Vespinae</taxon>
        <taxon>Vespula</taxon>
    </lineage>
</organism>
<dbReference type="PROSITE" id="PS50222">
    <property type="entry name" value="EF_HAND_2"/>
    <property type="match status" value="3"/>
</dbReference>
<feature type="domain" description="EF-hand" evidence="4">
    <location>
        <begin position="105"/>
        <end position="140"/>
    </location>
</feature>
<comment type="caution">
    <text evidence="5">The sequence shown here is derived from an EMBL/GenBank/DDBJ whole genome shotgun (WGS) entry which is preliminary data.</text>
</comment>